<dbReference type="InterPro" id="IPR003729">
    <property type="entry name" value="Bi_nuclease_dom"/>
</dbReference>
<dbReference type="PROSITE" id="PS51658">
    <property type="entry name" value="BFN"/>
    <property type="match status" value="1"/>
</dbReference>
<proteinExistence type="inferred from homology"/>
<evidence type="ECO:0008006" key="8">
    <source>
        <dbReference type="Google" id="ProtNLM"/>
    </source>
</evidence>
<gene>
    <name evidence="6" type="ORF">CDCA_CDCA06G1898</name>
</gene>
<dbReference type="Pfam" id="PF02577">
    <property type="entry name" value="BFN_dom"/>
    <property type="match status" value="1"/>
</dbReference>
<dbReference type="InterPro" id="IPR036876">
    <property type="entry name" value="UVR_dom_sf"/>
</dbReference>
<comment type="similarity">
    <text evidence="1">Belongs to the bifunctional nuclease family.</text>
</comment>
<dbReference type="Pfam" id="PF02151">
    <property type="entry name" value="UVR"/>
    <property type="match status" value="2"/>
</dbReference>
<dbReference type="PANTHER" id="PTHR15160">
    <property type="entry name" value="VON HIPPEL-LINDAU PROTEIN"/>
    <property type="match status" value="1"/>
</dbReference>
<accession>A0AAV9IUC1</accession>
<evidence type="ECO:0000259" key="4">
    <source>
        <dbReference type="PROSITE" id="PS50151"/>
    </source>
</evidence>
<sequence length="470" mass="50748">MFVHVGALTASRVAAGGAVGVDSGALVGGNGCARVLPTTRLGCGGMARQAFWTGARVLGRHRGSCWRFSDTWASGSTRAVREAVVRHSHSPARWRMARGAEESPNFDDPEWIPERDESYLEVRVVSVTPSESGQVVLLQPYLEPSRLLPVLVGAPEAQSILNAMQQSTVVRPGTHDLIRMCVEACKARVSRVAITHLMDKTFYGRVWMVRGGAHEVSVDSRPSDAIAVALRFRAPVWMNRHLLDTAGISLEMLSHSPSNQAMAFGMPGGGLAVMFGLSSGSSSSGSSSERDPGLDLDLKQPPMSEMSSATIAAMYRRKNPYKPDIVLRLERQMQESIAREDYKEAARLRDEIRKLYPLDHLRTAMKRAVAAENYEEAARIRDEIVAWKIAHDPDMRPNTKRRTEGVEDEPPKDISADTTESRGEGGEKERGAGGASSTGGNAGNGGSATAEGTDVAKDTDDPDCPGNPSA</sequence>
<reference evidence="6 7" key="1">
    <citation type="submission" date="2022-07" db="EMBL/GenBank/DDBJ databases">
        <title>Genome-wide signatures of adaptation to extreme environments.</title>
        <authorList>
            <person name="Cho C.H."/>
            <person name="Yoon H.S."/>
        </authorList>
    </citation>
    <scope>NUCLEOTIDE SEQUENCE [LARGE SCALE GENOMIC DNA]</scope>
    <source>
        <strain evidence="6 7">DBV 063 E5</strain>
    </source>
</reference>
<dbReference type="InterPro" id="IPR036104">
    <property type="entry name" value="BFN_sf"/>
</dbReference>
<feature type="domain" description="UVR" evidence="4">
    <location>
        <begin position="323"/>
        <end position="358"/>
    </location>
</feature>
<dbReference type="InterPro" id="IPR001943">
    <property type="entry name" value="UVR_dom"/>
</dbReference>
<evidence type="ECO:0000256" key="1">
    <source>
        <dbReference type="ARBA" id="ARBA00009095"/>
    </source>
</evidence>
<dbReference type="SUPFAM" id="SSF46600">
    <property type="entry name" value="C-terminal UvrC-binding domain of UvrB"/>
    <property type="match status" value="1"/>
</dbReference>
<comment type="caution">
    <text evidence="6">The sequence shown here is derived from an EMBL/GenBank/DDBJ whole genome shotgun (WGS) entry which is preliminary data.</text>
</comment>
<dbReference type="SUPFAM" id="SSF103256">
    <property type="entry name" value="Hypothetical protein TM0160"/>
    <property type="match status" value="1"/>
</dbReference>
<dbReference type="Proteomes" id="UP001301350">
    <property type="component" value="Unassembled WGS sequence"/>
</dbReference>
<feature type="compositionally biased region" description="Basic and acidic residues" evidence="3">
    <location>
        <begin position="394"/>
        <end position="431"/>
    </location>
</feature>
<dbReference type="AlphaFoldDB" id="A0AAV9IUC1"/>
<comment type="function">
    <text evidence="2">Bifunctional nuclease with both RNase and DNase activities. Involved in basal defense response. Participates in abscisic acid-derived callose deposition following infection by a necrotrophic pathogen.</text>
</comment>
<dbReference type="PROSITE" id="PS50151">
    <property type="entry name" value="UVR"/>
    <property type="match status" value="2"/>
</dbReference>
<feature type="region of interest" description="Disordered" evidence="3">
    <location>
        <begin position="282"/>
        <end position="302"/>
    </location>
</feature>
<keyword evidence="7" id="KW-1185">Reference proteome</keyword>
<evidence type="ECO:0000259" key="5">
    <source>
        <dbReference type="PROSITE" id="PS51658"/>
    </source>
</evidence>
<evidence type="ECO:0000313" key="6">
    <source>
        <dbReference type="EMBL" id="KAK4535873.1"/>
    </source>
</evidence>
<feature type="compositionally biased region" description="Basic and acidic residues" evidence="3">
    <location>
        <begin position="288"/>
        <end position="298"/>
    </location>
</feature>
<evidence type="ECO:0000313" key="7">
    <source>
        <dbReference type="Proteomes" id="UP001301350"/>
    </source>
</evidence>
<protein>
    <recommendedName>
        <fullName evidence="8">BFN domain-containing protein</fullName>
    </recommendedName>
</protein>
<evidence type="ECO:0000256" key="2">
    <source>
        <dbReference type="ARBA" id="ARBA00025428"/>
    </source>
</evidence>
<feature type="domain" description="UVR" evidence="4">
    <location>
        <begin position="355"/>
        <end position="390"/>
    </location>
</feature>
<organism evidence="6 7">
    <name type="scientific">Cyanidium caldarium</name>
    <name type="common">Red alga</name>
    <dbReference type="NCBI Taxonomy" id="2771"/>
    <lineage>
        <taxon>Eukaryota</taxon>
        <taxon>Rhodophyta</taxon>
        <taxon>Bangiophyceae</taxon>
        <taxon>Cyanidiales</taxon>
        <taxon>Cyanidiaceae</taxon>
        <taxon>Cyanidium</taxon>
    </lineage>
</organism>
<dbReference type="Gene3D" id="3.10.690.10">
    <property type="entry name" value="Bifunctional nuclease domain"/>
    <property type="match status" value="1"/>
</dbReference>
<feature type="domain" description="BFN" evidence="5">
    <location>
        <begin position="119"/>
        <end position="250"/>
    </location>
</feature>
<name>A0AAV9IUC1_CYACA</name>
<feature type="compositionally biased region" description="Gly residues" evidence="3">
    <location>
        <begin position="432"/>
        <end position="446"/>
    </location>
</feature>
<dbReference type="GO" id="GO:0004518">
    <property type="term" value="F:nuclease activity"/>
    <property type="evidence" value="ECO:0007669"/>
    <property type="project" value="InterPro"/>
</dbReference>
<dbReference type="EMBL" id="JANCYW010000006">
    <property type="protein sequence ID" value="KAK4535873.1"/>
    <property type="molecule type" value="Genomic_DNA"/>
</dbReference>
<feature type="region of interest" description="Disordered" evidence="3">
    <location>
        <begin position="394"/>
        <end position="470"/>
    </location>
</feature>
<evidence type="ECO:0000256" key="3">
    <source>
        <dbReference type="SAM" id="MobiDB-lite"/>
    </source>
</evidence>
<dbReference type="PANTHER" id="PTHR15160:SF1">
    <property type="entry name" value="VON HIPPEL-LINDAU DISEASE TUMOR SUPPRESSOR"/>
    <property type="match status" value="1"/>
</dbReference>